<dbReference type="Gene3D" id="3.30.70.270">
    <property type="match status" value="1"/>
</dbReference>
<reference evidence="7 8" key="1">
    <citation type="submission" date="2016-09" db="EMBL/GenBank/DDBJ databases">
        <title>Chromobacterium muskegensis sp. nov., an insecticidal bacterium isolated from Sphagnum bogs.</title>
        <authorList>
            <person name="Sparks M.E."/>
            <person name="Blackburn M.B."/>
            <person name="Gundersen-Rindal D.E."/>
            <person name="Mitchell A."/>
            <person name="Farrar R."/>
            <person name="Kuhar D."/>
        </authorList>
    </citation>
    <scope>NUCLEOTIDE SEQUENCE [LARGE SCALE GENOMIC DNA]</scope>
    <source>
        <strain evidence="7 8">37-2</strain>
    </source>
</reference>
<evidence type="ECO:0000313" key="7">
    <source>
        <dbReference type="EMBL" id="OHX13363.1"/>
    </source>
</evidence>
<dbReference type="SUPFAM" id="SSF55073">
    <property type="entry name" value="Nucleotide cyclase"/>
    <property type="match status" value="1"/>
</dbReference>
<dbReference type="PROSITE" id="PS50887">
    <property type="entry name" value="GGDEF"/>
    <property type="match status" value="1"/>
</dbReference>
<keyword evidence="4" id="KW-0472">Membrane</keyword>
<dbReference type="PROSITE" id="PS50885">
    <property type="entry name" value="HAMP"/>
    <property type="match status" value="1"/>
</dbReference>
<feature type="coiled-coil region" evidence="3">
    <location>
        <begin position="385"/>
        <end position="412"/>
    </location>
</feature>
<gene>
    <name evidence="7" type="ORF">BI347_07455</name>
</gene>
<dbReference type="GO" id="GO:0005886">
    <property type="term" value="C:plasma membrane"/>
    <property type="evidence" value="ECO:0007669"/>
    <property type="project" value="TreeGrafter"/>
</dbReference>
<dbReference type="EMBL" id="MKCS01000001">
    <property type="protein sequence ID" value="OHX13363.1"/>
    <property type="molecule type" value="Genomic_DNA"/>
</dbReference>
<keyword evidence="3" id="KW-0175">Coiled coil</keyword>
<dbReference type="InterPro" id="IPR000160">
    <property type="entry name" value="GGDEF_dom"/>
</dbReference>
<comment type="caution">
    <text evidence="7">The sequence shown here is derived from an EMBL/GenBank/DDBJ whole genome shotgun (WGS) entry which is preliminary data.</text>
</comment>
<dbReference type="NCBIfam" id="TIGR00254">
    <property type="entry name" value="GGDEF"/>
    <property type="match status" value="1"/>
</dbReference>
<dbReference type="Gene3D" id="6.10.340.10">
    <property type="match status" value="1"/>
</dbReference>
<dbReference type="EC" id="2.7.7.65" evidence="1"/>
<dbReference type="InterPro" id="IPR003660">
    <property type="entry name" value="HAMP_dom"/>
</dbReference>
<dbReference type="AlphaFoldDB" id="A0A1S1X1E2"/>
<dbReference type="FunFam" id="3.30.70.270:FF:000001">
    <property type="entry name" value="Diguanylate cyclase domain protein"/>
    <property type="match status" value="1"/>
</dbReference>
<name>A0A1S1X1E2_9NEIS</name>
<keyword evidence="4" id="KW-1133">Transmembrane helix</keyword>
<organism evidence="7 8">
    <name type="scientific">Chromobacterium sphagni</name>
    <dbReference type="NCBI Taxonomy" id="1903179"/>
    <lineage>
        <taxon>Bacteria</taxon>
        <taxon>Pseudomonadati</taxon>
        <taxon>Pseudomonadota</taxon>
        <taxon>Betaproteobacteria</taxon>
        <taxon>Neisseriales</taxon>
        <taxon>Chromobacteriaceae</taxon>
        <taxon>Chromobacterium</taxon>
    </lineage>
</organism>
<evidence type="ECO:0000256" key="4">
    <source>
        <dbReference type="SAM" id="Phobius"/>
    </source>
</evidence>
<evidence type="ECO:0000256" key="1">
    <source>
        <dbReference type="ARBA" id="ARBA00012528"/>
    </source>
</evidence>
<dbReference type="PANTHER" id="PTHR45138:SF9">
    <property type="entry name" value="DIGUANYLATE CYCLASE DGCM-RELATED"/>
    <property type="match status" value="1"/>
</dbReference>
<dbReference type="Pfam" id="PF00990">
    <property type="entry name" value="GGDEF"/>
    <property type="match status" value="1"/>
</dbReference>
<feature type="transmembrane region" description="Helical" evidence="4">
    <location>
        <begin position="318"/>
        <end position="339"/>
    </location>
</feature>
<evidence type="ECO:0000259" key="6">
    <source>
        <dbReference type="PROSITE" id="PS50887"/>
    </source>
</evidence>
<comment type="catalytic activity">
    <reaction evidence="2">
        <text>2 GTP = 3',3'-c-di-GMP + 2 diphosphate</text>
        <dbReference type="Rhea" id="RHEA:24898"/>
        <dbReference type="ChEBI" id="CHEBI:33019"/>
        <dbReference type="ChEBI" id="CHEBI:37565"/>
        <dbReference type="ChEBI" id="CHEBI:58805"/>
        <dbReference type="EC" id="2.7.7.65"/>
    </reaction>
</comment>
<dbReference type="STRING" id="1903179.BI347_07455"/>
<dbReference type="InterPro" id="IPR029787">
    <property type="entry name" value="Nucleotide_cyclase"/>
</dbReference>
<evidence type="ECO:0000256" key="3">
    <source>
        <dbReference type="SAM" id="Coils"/>
    </source>
</evidence>
<evidence type="ECO:0000313" key="8">
    <source>
        <dbReference type="Proteomes" id="UP000180088"/>
    </source>
</evidence>
<dbReference type="SMART" id="SM00267">
    <property type="entry name" value="GGDEF"/>
    <property type="match status" value="1"/>
</dbReference>
<dbReference type="SUPFAM" id="SSF158472">
    <property type="entry name" value="HAMP domain-like"/>
    <property type="match status" value="1"/>
</dbReference>
<dbReference type="PANTHER" id="PTHR45138">
    <property type="entry name" value="REGULATORY COMPONENTS OF SENSORY TRANSDUCTION SYSTEM"/>
    <property type="match status" value="1"/>
</dbReference>
<dbReference type="InterPro" id="IPR050469">
    <property type="entry name" value="Diguanylate_Cyclase"/>
</dbReference>
<dbReference type="RefSeq" id="WP_071115615.1">
    <property type="nucleotide sequence ID" value="NZ_MKCS01000001.1"/>
</dbReference>
<keyword evidence="4" id="KW-0812">Transmembrane</keyword>
<dbReference type="GO" id="GO:1902201">
    <property type="term" value="P:negative regulation of bacterial-type flagellum-dependent cell motility"/>
    <property type="evidence" value="ECO:0007669"/>
    <property type="project" value="TreeGrafter"/>
</dbReference>
<protein>
    <recommendedName>
        <fullName evidence="1">diguanylate cyclase</fullName>
        <ecNumber evidence="1">2.7.7.65</ecNumber>
    </recommendedName>
</protein>
<accession>A0A1S1X1E2</accession>
<proteinExistence type="predicted"/>
<dbReference type="Proteomes" id="UP000180088">
    <property type="component" value="Unassembled WGS sequence"/>
</dbReference>
<evidence type="ECO:0000256" key="2">
    <source>
        <dbReference type="ARBA" id="ARBA00034247"/>
    </source>
</evidence>
<feature type="domain" description="HAMP" evidence="5">
    <location>
        <begin position="341"/>
        <end position="394"/>
    </location>
</feature>
<dbReference type="GO" id="GO:0052621">
    <property type="term" value="F:diguanylate cyclase activity"/>
    <property type="evidence" value="ECO:0007669"/>
    <property type="project" value="UniProtKB-EC"/>
</dbReference>
<dbReference type="InterPro" id="IPR043128">
    <property type="entry name" value="Rev_trsase/Diguanyl_cyclase"/>
</dbReference>
<feature type="domain" description="GGDEF" evidence="6">
    <location>
        <begin position="440"/>
        <end position="574"/>
    </location>
</feature>
<sequence>MRLSKIFTIATVLLFALISLPLAWIIDNEWSILRATDDGMGAIQIAHLAMVAVEKISLERGPANALLGSFSTPAKRERLRQARAASDQAIRMLIATLDPSSSNDHRRALEAIRQAQQVLDDARGEVDHVAGLPMRPTSPQLMGAVRRMYDAIPPALQAVTALSFRAESVYPRLANPLVGARQATELREYAGRLGSQLTAALAENRQLSVAETRSMDVLHGRIDQLHRTISLRARVPEASSATLQAAQAMEENYFGEGMALVDRITLYSQQTRAYTMDPAQFAARYVPTMRSIVALRDTMLSEASRAALAQHRLAFRHLLYAAGLGMLALIAQLALFAYIRWQVAKPLLAAAGLLTDIADGKLDAQVPASRRSDEIGEVLAAIAILRRHSLEKRRLEGERQRLIEELTEVSQVDFLTGIANRRAFTQAAQAEIARANRSASPATLIMFDIDYFKQVNDRHGHDAGDEVLKHVAAILTQACREGDHAGRYGGEEFVVLASHSGAAAGEAMAERLRASLEASPLALASGPTLTVTASFGVATLNEDRPTLESLLAAADRALYTAKRQGRNQVQVAEPPLS</sequence>
<dbReference type="GO" id="GO:0007165">
    <property type="term" value="P:signal transduction"/>
    <property type="evidence" value="ECO:0007669"/>
    <property type="project" value="InterPro"/>
</dbReference>
<dbReference type="GO" id="GO:0043709">
    <property type="term" value="P:cell adhesion involved in single-species biofilm formation"/>
    <property type="evidence" value="ECO:0007669"/>
    <property type="project" value="TreeGrafter"/>
</dbReference>
<dbReference type="CDD" id="cd01949">
    <property type="entry name" value="GGDEF"/>
    <property type="match status" value="1"/>
</dbReference>
<dbReference type="OrthoDB" id="9813903at2"/>
<evidence type="ECO:0000259" key="5">
    <source>
        <dbReference type="PROSITE" id="PS50885"/>
    </source>
</evidence>